<keyword evidence="5" id="KW-0804">Transcription</keyword>
<keyword evidence="3" id="KW-0805">Transcription regulation</keyword>
<organism evidence="8 9">
    <name type="scientific">Phytoactinopolyspora halotolerans</name>
    <dbReference type="NCBI Taxonomy" id="1981512"/>
    <lineage>
        <taxon>Bacteria</taxon>
        <taxon>Bacillati</taxon>
        <taxon>Actinomycetota</taxon>
        <taxon>Actinomycetes</taxon>
        <taxon>Jiangellales</taxon>
        <taxon>Jiangellaceae</taxon>
        <taxon>Phytoactinopolyspora</taxon>
    </lineage>
</organism>
<dbReference type="InterPro" id="IPR013249">
    <property type="entry name" value="RNA_pol_sigma70_r4_t2"/>
</dbReference>
<dbReference type="Proteomes" id="UP000475214">
    <property type="component" value="Unassembled WGS sequence"/>
</dbReference>
<dbReference type="InterPro" id="IPR052704">
    <property type="entry name" value="ECF_Sigma-70_Domain"/>
</dbReference>
<evidence type="ECO:0000256" key="4">
    <source>
        <dbReference type="ARBA" id="ARBA00023082"/>
    </source>
</evidence>
<comment type="caution">
    <text evidence="8">The sequence shown here is derived from an EMBL/GenBank/DDBJ whole genome shotgun (WGS) entry which is preliminary data.</text>
</comment>
<dbReference type="NCBIfam" id="TIGR02937">
    <property type="entry name" value="sigma70-ECF"/>
    <property type="match status" value="1"/>
</dbReference>
<evidence type="ECO:0000256" key="2">
    <source>
        <dbReference type="ARBA" id="ARBA00011344"/>
    </source>
</evidence>
<dbReference type="GO" id="GO:0003677">
    <property type="term" value="F:DNA binding"/>
    <property type="evidence" value="ECO:0007669"/>
    <property type="project" value="InterPro"/>
</dbReference>
<accession>A0A6L9S942</accession>
<dbReference type="Gene3D" id="1.10.1740.10">
    <property type="match status" value="1"/>
</dbReference>
<evidence type="ECO:0000259" key="6">
    <source>
        <dbReference type="Pfam" id="PF04542"/>
    </source>
</evidence>
<evidence type="ECO:0000256" key="1">
    <source>
        <dbReference type="ARBA" id="ARBA00010641"/>
    </source>
</evidence>
<dbReference type="PANTHER" id="PTHR30173">
    <property type="entry name" value="SIGMA 19 FACTOR"/>
    <property type="match status" value="1"/>
</dbReference>
<evidence type="ECO:0000256" key="3">
    <source>
        <dbReference type="ARBA" id="ARBA00023015"/>
    </source>
</evidence>
<dbReference type="SUPFAM" id="SSF54427">
    <property type="entry name" value="NTF2-like"/>
    <property type="match status" value="1"/>
</dbReference>
<dbReference type="SUPFAM" id="SSF88659">
    <property type="entry name" value="Sigma3 and sigma4 domains of RNA polymerase sigma factors"/>
    <property type="match status" value="1"/>
</dbReference>
<dbReference type="InterPro" id="IPR013324">
    <property type="entry name" value="RNA_pol_sigma_r3/r4-like"/>
</dbReference>
<dbReference type="GO" id="GO:0016987">
    <property type="term" value="F:sigma factor activity"/>
    <property type="evidence" value="ECO:0007669"/>
    <property type="project" value="UniProtKB-KW"/>
</dbReference>
<comment type="subunit">
    <text evidence="2">Interacts transiently with the RNA polymerase catalytic core formed by RpoA, RpoB, RpoC and RpoZ (2 alpha, 1 beta, 1 beta' and 1 omega subunit) to form the RNA polymerase holoenzyme that can initiate transcription.</text>
</comment>
<dbReference type="InterPro" id="IPR007627">
    <property type="entry name" value="RNA_pol_sigma70_r2"/>
</dbReference>
<evidence type="ECO:0000259" key="7">
    <source>
        <dbReference type="Pfam" id="PF08281"/>
    </source>
</evidence>
<dbReference type="EMBL" id="JAAGOA010000010">
    <property type="protein sequence ID" value="NEE01587.1"/>
    <property type="molecule type" value="Genomic_DNA"/>
</dbReference>
<sequence length="315" mass="35095">MEPHVRRDTQAAADARVTVTSQADAAAELQAHRTMLFGVAYRVLGSAADADDVLQDAYLRWRTVDHDEVREPRRYLTRMVTRLAIDRLRSGSNRETYVGSWLPEPVPTEAAPLDPLDTVEQRDSVATATLYLMERLDPVERAVFVLRSAFDVPYAEIAEIVERTPEHCRQLYRRAGNRLAEGDHRFAPSRREHAALLESFLTAAREGDLEGLRATLHDDVVTWSDGGGKVKAARNAILGVDRCVRFFVGVYGRKRRPTIVPMEINGSPGAVVYDADIYQVVTFGVRDGRIGAVFLVSNPDKLALIRDAGRRRSGG</sequence>
<feature type="domain" description="RNA polymerase sigma factor 70 region 4 type 2" evidence="7">
    <location>
        <begin position="131"/>
        <end position="175"/>
    </location>
</feature>
<dbReference type="Gene3D" id="1.10.10.10">
    <property type="entry name" value="Winged helix-like DNA-binding domain superfamily/Winged helix DNA-binding domain"/>
    <property type="match status" value="1"/>
</dbReference>
<evidence type="ECO:0000256" key="5">
    <source>
        <dbReference type="ARBA" id="ARBA00023163"/>
    </source>
</evidence>
<dbReference type="InterPro" id="IPR036388">
    <property type="entry name" value="WH-like_DNA-bd_sf"/>
</dbReference>
<name>A0A6L9S942_9ACTN</name>
<dbReference type="GO" id="GO:0006352">
    <property type="term" value="P:DNA-templated transcription initiation"/>
    <property type="evidence" value="ECO:0007669"/>
    <property type="project" value="InterPro"/>
</dbReference>
<reference evidence="8 9" key="1">
    <citation type="submission" date="2020-02" db="EMBL/GenBank/DDBJ databases">
        <authorList>
            <person name="Li X.-J."/>
            <person name="Han X.-M."/>
        </authorList>
    </citation>
    <scope>NUCLEOTIDE SEQUENCE [LARGE SCALE GENOMIC DNA]</scope>
    <source>
        <strain evidence="8 9">CCTCC AB 2017055</strain>
    </source>
</reference>
<dbReference type="InterPro" id="IPR032710">
    <property type="entry name" value="NTF2-like_dom_sf"/>
</dbReference>
<dbReference type="SUPFAM" id="SSF88946">
    <property type="entry name" value="Sigma2 domain of RNA polymerase sigma factors"/>
    <property type="match status" value="1"/>
</dbReference>
<evidence type="ECO:0000313" key="9">
    <source>
        <dbReference type="Proteomes" id="UP000475214"/>
    </source>
</evidence>
<dbReference type="InterPro" id="IPR014284">
    <property type="entry name" value="RNA_pol_sigma-70_dom"/>
</dbReference>
<dbReference type="AlphaFoldDB" id="A0A6L9S942"/>
<dbReference type="Gene3D" id="3.10.450.50">
    <property type="match status" value="1"/>
</dbReference>
<dbReference type="NCBIfam" id="NF007214">
    <property type="entry name" value="PRK09636.1"/>
    <property type="match status" value="1"/>
</dbReference>
<gene>
    <name evidence="8" type="ORF">G1H10_15550</name>
</gene>
<dbReference type="Pfam" id="PF08281">
    <property type="entry name" value="Sigma70_r4_2"/>
    <property type="match status" value="1"/>
</dbReference>
<feature type="domain" description="RNA polymerase sigma-70 region 2" evidence="6">
    <location>
        <begin position="30"/>
        <end position="91"/>
    </location>
</feature>
<proteinExistence type="inferred from homology"/>
<keyword evidence="4" id="KW-0731">Sigma factor</keyword>
<evidence type="ECO:0000313" key="8">
    <source>
        <dbReference type="EMBL" id="NEE01587.1"/>
    </source>
</evidence>
<protein>
    <submittedName>
        <fullName evidence="8">Sigma-70 family RNA polymerase sigma factor</fullName>
    </submittedName>
</protein>
<comment type="similarity">
    <text evidence="1">Belongs to the sigma-70 factor family. ECF subfamily.</text>
</comment>
<dbReference type="PANTHER" id="PTHR30173:SF36">
    <property type="entry name" value="ECF RNA POLYMERASE SIGMA FACTOR SIGJ"/>
    <property type="match status" value="1"/>
</dbReference>
<keyword evidence="9" id="KW-1185">Reference proteome</keyword>
<dbReference type="InterPro" id="IPR013325">
    <property type="entry name" value="RNA_pol_sigma_r2"/>
</dbReference>
<dbReference type="Pfam" id="PF04542">
    <property type="entry name" value="Sigma70_r2"/>
    <property type="match status" value="1"/>
</dbReference>